<evidence type="ECO:0000313" key="6">
    <source>
        <dbReference type="Proteomes" id="UP001150266"/>
    </source>
</evidence>
<dbReference type="EMBL" id="JAOTPV010000037">
    <property type="protein sequence ID" value="KAJ4468307.1"/>
    <property type="molecule type" value="Genomic_DNA"/>
</dbReference>
<evidence type="ECO:0000256" key="3">
    <source>
        <dbReference type="SAM" id="MobiDB-lite"/>
    </source>
</evidence>
<feature type="compositionally biased region" description="Acidic residues" evidence="3">
    <location>
        <begin position="321"/>
        <end position="330"/>
    </location>
</feature>
<reference evidence="5" key="1">
    <citation type="submission" date="2022-08" db="EMBL/GenBank/DDBJ databases">
        <title>A Global Phylogenomic Analysis of the Shiitake Genus Lentinula.</title>
        <authorList>
            <consortium name="DOE Joint Genome Institute"/>
            <person name="Sierra-Patev S."/>
            <person name="Min B."/>
            <person name="Naranjo-Ortiz M."/>
            <person name="Looney B."/>
            <person name="Konkel Z."/>
            <person name="Slot J.C."/>
            <person name="Sakamoto Y."/>
            <person name="Steenwyk J.L."/>
            <person name="Rokas A."/>
            <person name="Carro J."/>
            <person name="Camarero S."/>
            <person name="Ferreira P."/>
            <person name="Molpeceres G."/>
            <person name="Ruiz-Duenas F.J."/>
            <person name="Serrano A."/>
            <person name="Henrissat B."/>
            <person name="Drula E."/>
            <person name="Hughes K.W."/>
            <person name="Mata J.L."/>
            <person name="Ishikawa N.K."/>
            <person name="Vargas-Isla R."/>
            <person name="Ushijima S."/>
            <person name="Smith C.A."/>
            <person name="Ahrendt S."/>
            <person name="Andreopoulos W."/>
            <person name="He G."/>
            <person name="Labutti K."/>
            <person name="Lipzen A."/>
            <person name="Ng V."/>
            <person name="Riley R."/>
            <person name="Sandor L."/>
            <person name="Barry K."/>
            <person name="Martinez A.T."/>
            <person name="Xiao Y."/>
            <person name="Gibbons J.G."/>
            <person name="Terashima K."/>
            <person name="Grigoriev I.V."/>
            <person name="Hibbett D.S."/>
        </authorList>
    </citation>
    <scope>NUCLEOTIDE SEQUENCE</scope>
    <source>
        <strain evidence="5">JLM2183</strain>
    </source>
</reference>
<dbReference type="Gene3D" id="1.10.287.3990">
    <property type="match status" value="1"/>
</dbReference>
<dbReference type="SUPFAM" id="SSF53300">
    <property type="entry name" value="vWA-like"/>
    <property type="match status" value="1"/>
</dbReference>
<dbReference type="PROSITE" id="PS50330">
    <property type="entry name" value="UIM"/>
    <property type="match status" value="2"/>
</dbReference>
<feature type="compositionally biased region" description="Low complexity" evidence="3">
    <location>
        <begin position="256"/>
        <end position="281"/>
    </location>
</feature>
<gene>
    <name evidence="5" type="ORF">J3R30DRAFT_3662166</name>
</gene>
<organism evidence="5 6">
    <name type="scientific">Lentinula aciculospora</name>
    <dbReference type="NCBI Taxonomy" id="153920"/>
    <lineage>
        <taxon>Eukaryota</taxon>
        <taxon>Fungi</taxon>
        <taxon>Dikarya</taxon>
        <taxon>Basidiomycota</taxon>
        <taxon>Agaricomycotina</taxon>
        <taxon>Agaricomycetes</taxon>
        <taxon>Agaricomycetidae</taxon>
        <taxon>Agaricales</taxon>
        <taxon>Marasmiineae</taxon>
        <taxon>Omphalotaceae</taxon>
        <taxon>Lentinula</taxon>
    </lineage>
</organism>
<dbReference type="AlphaFoldDB" id="A0A9W8ZWG9"/>
<evidence type="ECO:0000256" key="1">
    <source>
        <dbReference type="ARBA" id="ARBA00005574"/>
    </source>
</evidence>
<feature type="region of interest" description="Disordered" evidence="3">
    <location>
        <begin position="207"/>
        <end position="235"/>
    </location>
</feature>
<dbReference type="OrthoDB" id="1731724at2759"/>
<dbReference type="GO" id="GO:0036435">
    <property type="term" value="F:K48-linked polyubiquitin modification-dependent protein binding"/>
    <property type="evidence" value="ECO:0007669"/>
    <property type="project" value="UniProtKB-ARBA"/>
</dbReference>
<keyword evidence="2" id="KW-0647">Proteasome</keyword>
<dbReference type="InterPro" id="IPR036465">
    <property type="entry name" value="vWFA_dom_sf"/>
</dbReference>
<dbReference type="PANTHER" id="PTHR10223">
    <property type="entry name" value="26S PROTEASOME NON-ATPASE REGULATORY SUBUNIT 4"/>
    <property type="match status" value="1"/>
</dbReference>
<dbReference type="PROSITE" id="PS50234">
    <property type="entry name" value="VWFA"/>
    <property type="match status" value="1"/>
</dbReference>
<dbReference type="InterPro" id="IPR027040">
    <property type="entry name" value="PSMD4"/>
</dbReference>
<dbReference type="InterPro" id="IPR003903">
    <property type="entry name" value="UIM_dom"/>
</dbReference>
<dbReference type="InterPro" id="IPR002035">
    <property type="entry name" value="VWF_A"/>
</dbReference>
<dbReference type="GO" id="GO:0008540">
    <property type="term" value="C:proteasome regulatory particle, base subcomplex"/>
    <property type="evidence" value="ECO:0007669"/>
    <property type="project" value="TreeGrafter"/>
</dbReference>
<dbReference type="PANTHER" id="PTHR10223:SF0">
    <property type="entry name" value="26S PROTEASOME NON-ATPASE REGULATORY SUBUNIT 4"/>
    <property type="match status" value="1"/>
</dbReference>
<dbReference type="GO" id="GO:0043161">
    <property type="term" value="P:proteasome-mediated ubiquitin-dependent protein catabolic process"/>
    <property type="evidence" value="ECO:0007669"/>
    <property type="project" value="TreeGrafter"/>
</dbReference>
<feature type="domain" description="VWFA" evidence="4">
    <location>
        <begin position="5"/>
        <end position="200"/>
    </location>
</feature>
<dbReference type="FunFam" id="3.40.50.410:FF:000005">
    <property type="entry name" value="26S proteasome non-ATPase regulatory subunit 4"/>
    <property type="match status" value="1"/>
</dbReference>
<keyword evidence="6" id="KW-1185">Reference proteome</keyword>
<accession>A0A9W8ZWG9</accession>
<comment type="caution">
    <text evidence="5">The sequence shown here is derived from an EMBL/GenBank/DDBJ whole genome shotgun (WGS) entry which is preliminary data.</text>
</comment>
<name>A0A9W8ZWG9_9AGAR</name>
<dbReference type="Gene3D" id="3.40.50.410">
    <property type="entry name" value="von Willebrand factor, type A domain"/>
    <property type="match status" value="1"/>
</dbReference>
<dbReference type="SMART" id="SM00327">
    <property type="entry name" value="VWA"/>
    <property type="match status" value="1"/>
</dbReference>
<proteinExistence type="inferred from homology"/>
<dbReference type="Proteomes" id="UP001150266">
    <property type="component" value="Unassembled WGS sequence"/>
</dbReference>
<dbReference type="GO" id="GO:0005829">
    <property type="term" value="C:cytosol"/>
    <property type="evidence" value="ECO:0007669"/>
    <property type="project" value="TreeGrafter"/>
</dbReference>
<evidence type="ECO:0000313" key="5">
    <source>
        <dbReference type="EMBL" id="KAJ4468307.1"/>
    </source>
</evidence>
<evidence type="ECO:0000256" key="2">
    <source>
        <dbReference type="ARBA" id="ARBA00022942"/>
    </source>
</evidence>
<protein>
    <recommendedName>
        <fullName evidence="4">VWFA domain-containing protein</fullName>
    </recommendedName>
</protein>
<sequence length="348" mass="36517">MPLEATMMVIDNSEYMRNGDYQPNRFDAQADAVNVVFQTKIDSNPENTVGIMSMAGKGPEVLVTHSKDLGQILKAVHTTSSKVGGAIDIPTAIAVAQLALKHRENKNLRQRIIVFVGSPLEGPAADEKGMVKLAKKLKKNNVAVDVVCFGDGIEESLPGQEDKSVLKSFVDNASSSDNSHIVIVPPGPRLISDALISSPVLSDDRSASIPAELGGTGGDAPGASSGGDFEFGVDPSLDPELAMALRISMQEAQAREVAASAEASSSNASQPASTSSTAPAEATDEEEEALLTQAIEMSTGEEDVDMEGAGTTKASEPDAAMNEDEEDEEAAIARAIAMSMQQDEQDKK</sequence>
<comment type="similarity">
    <text evidence="1">Belongs to the proteasome subunit S5A family.</text>
</comment>
<dbReference type="SMART" id="SM00726">
    <property type="entry name" value="UIM"/>
    <property type="match status" value="3"/>
</dbReference>
<dbReference type="Pfam" id="PF13519">
    <property type="entry name" value="VWA_2"/>
    <property type="match status" value="1"/>
</dbReference>
<feature type="region of interest" description="Disordered" evidence="3">
    <location>
        <begin position="256"/>
        <end position="348"/>
    </location>
</feature>
<dbReference type="GO" id="GO:0005634">
    <property type="term" value="C:nucleus"/>
    <property type="evidence" value="ECO:0007669"/>
    <property type="project" value="TreeGrafter"/>
</dbReference>
<evidence type="ECO:0000259" key="4">
    <source>
        <dbReference type="PROSITE" id="PS50234"/>
    </source>
</evidence>
<dbReference type="Pfam" id="PF02809">
    <property type="entry name" value="UIM"/>
    <property type="match status" value="3"/>
</dbReference>